<dbReference type="Proteomes" id="UP001164250">
    <property type="component" value="Chromosome 3"/>
</dbReference>
<gene>
    <name evidence="1" type="ORF">Patl1_05973</name>
</gene>
<name>A0ACC1BTD0_9ROSI</name>
<dbReference type="EMBL" id="CM047899">
    <property type="protein sequence ID" value="KAJ0102305.1"/>
    <property type="molecule type" value="Genomic_DNA"/>
</dbReference>
<accession>A0ACC1BTD0</accession>
<protein>
    <submittedName>
        <fullName evidence="1">Uncharacterized protein</fullName>
    </submittedName>
</protein>
<organism evidence="1 2">
    <name type="scientific">Pistacia atlantica</name>
    <dbReference type="NCBI Taxonomy" id="434234"/>
    <lineage>
        <taxon>Eukaryota</taxon>
        <taxon>Viridiplantae</taxon>
        <taxon>Streptophyta</taxon>
        <taxon>Embryophyta</taxon>
        <taxon>Tracheophyta</taxon>
        <taxon>Spermatophyta</taxon>
        <taxon>Magnoliopsida</taxon>
        <taxon>eudicotyledons</taxon>
        <taxon>Gunneridae</taxon>
        <taxon>Pentapetalae</taxon>
        <taxon>rosids</taxon>
        <taxon>malvids</taxon>
        <taxon>Sapindales</taxon>
        <taxon>Anacardiaceae</taxon>
        <taxon>Pistacia</taxon>
    </lineage>
</organism>
<proteinExistence type="predicted"/>
<sequence length="213" mass="22399">MLPRCGVKDVVNTTTTNSGSLEFHRGDHGKARLFDSKSLLANAAAPTGGILAVHEIGHVIGLDHSFVIESAGSTSGVMNAGHSNNAVPQPPPQAYFAANCGFPPSLQYTNAYTRSFGPVFYPTGTNGSFSGGVSSSGQVPIVFGSSPMQYDQSWHVKSGATSHMIPYPNNLLVKTEFQGSNQLQVGNGQSVPIVQTDMLSHFTKNANNSSSLN</sequence>
<comment type="caution">
    <text evidence="1">The sequence shown here is derived from an EMBL/GenBank/DDBJ whole genome shotgun (WGS) entry which is preliminary data.</text>
</comment>
<evidence type="ECO:0000313" key="1">
    <source>
        <dbReference type="EMBL" id="KAJ0102305.1"/>
    </source>
</evidence>
<keyword evidence="2" id="KW-1185">Reference proteome</keyword>
<evidence type="ECO:0000313" key="2">
    <source>
        <dbReference type="Proteomes" id="UP001164250"/>
    </source>
</evidence>
<reference evidence="2" key="1">
    <citation type="journal article" date="2023" name="G3 (Bethesda)">
        <title>Genome assembly and association tests identify interacting loci associated with vigor, precocity, and sex in interspecific pistachio rootstocks.</title>
        <authorList>
            <person name="Palmer W."/>
            <person name="Jacygrad E."/>
            <person name="Sagayaradj S."/>
            <person name="Cavanaugh K."/>
            <person name="Han R."/>
            <person name="Bertier L."/>
            <person name="Beede B."/>
            <person name="Kafkas S."/>
            <person name="Golino D."/>
            <person name="Preece J."/>
            <person name="Michelmore R."/>
        </authorList>
    </citation>
    <scope>NUCLEOTIDE SEQUENCE [LARGE SCALE GENOMIC DNA]</scope>
</reference>